<comment type="caution">
    <text evidence="2">The sequence shown here is derived from an EMBL/GenBank/DDBJ whole genome shotgun (WGS) entry which is preliminary data.</text>
</comment>
<feature type="region of interest" description="Disordered" evidence="1">
    <location>
        <begin position="1"/>
        <end position="32"/>
    </location>
</feature>
<organism evidence="2 3">
    <name type="scientific">Colletotrichum plurivorum</name>
    <dbReference type="NCBI Taxonomy" id="2175906"/>
    <lineage>
        <taxon>Eukaryota</taxon>
        <taxon>Fungi</taxon>
        <taxon>Dikarya</taxon>
        <taxon>Ascomycota</taxon>
        <taxon>Pezizomycotina</taxon>
        <taxon>Sordariomycetes</taxon>
        <taxon>Hypocreomycetidae</taxon>
        <taxon>Glomerellales</taxon>
        <taxon>Glomerellaceae</taxon>
        <taxon>Colletotrichum</taxon>
        <taxon>Colletotrichum orchidearum species complex</taxon>
    </lineage>
</organism>
<name>A0A8H6NRX6_9PEZI</name>
<gene>
    <name evidence="2" type="ORF">CPLU01_00590</name>
</gene>
<evidence type="ECO:0000313" key="2">
    <source>
        <dbReference type="EMBL" id="KAF6841459.1"/>
    </source>
</evidence>
<sequence length="129" mass="13919">MRQSSGRFDQVVTQRRQVPEATGGDRRQGNMLKPNSFVRIRIVSPIPSFSIRHPARINQVLPSYPLPSTPSFVVPGELLATPGPSSDATTSPTYPPGQRLGALTICHLVGTLPSPSPCISVAVRHRAMP</sequence>
<proteinExistence type="predicted"/>
<feature type="region of interest" description="Disordered" evidence="1">
    <location>
        <begin position="77"/>
        <end position="96"/>
    </location>
</feature>
<evidence type="ECO:0000313" key="3">
    <source>
        <dbReference type="Proteomes" id="UP000654918"/>
    </source>
</evidence>
<dbReference type="Proteomes" id="UP000654918">
    <property type="component" value="Unassembled WGS sequence"/>
</dbReference>
<evidence type="ECO:0000256" key="1">
    <source>
        <dbReference type="SAM" id="MobiDB-lite"/>
    </source>
</evidence>
<accession>A0A8H6NRX6</accession>
<feature type="compositionally biased region" description="Polar residues" evidence="1">
    <location>
        <begin position="83"/>
        <end position="92"/>
    </location>
</feature>
<dbReference type="EMBL" id="WIGO01000003">
    <property type="protein sequence ID" value="KAF6841459.1"/>
    <property type="molecule type" value="Genomic_DNA"/>
</dbReference>
<protein>
    <submittedName>
        <fullName evidence="2">Uncharacterized protein</fullName>
    </submittedName>
</protein>
<feature type="compositionally biased region" description="Polar residues" evidence="1">
    <location>
        <begin position="1"/>
        <end position="16"/>
    </location>
</feature>
<reference evidence="2" key="1">
    <citation type="journal article" date="2020" name="Phytopathology">
        <title>Genome Sequence Resources of Colletotrichum truncatum, C. plurivorum, C. musicola, and C. sojae: Four Species Pathogenic to Soybean (Glycine max).</title>
        <authorList>
            <person name="Rogerio F."/>
            <person name="Boufleur T.R."/>
            <person name="Ciampi-Guillardi M."/>
            <person name="Sukno S.A."/>
            <person name="Thon M.R."/>
            <person name="Massola Junior N.S."/>
            <person name="Baroncelli R."/>
        </authorList>
    </citation>
    <scope>NUCLEOTIDE SEQUENCE</scope>
    <source>
        <strain evidence="2">LFN00145</strain>
    </source>
</reference>
<dbReference type="AlphaFoldDB" id="A0A8H6NRX6"/>
<keyword evidence="3" id="KW-1185">Reference proteome</keyword>